<feature type="region of interest" description="Disordered" evidence="1">
    <location>
        <begin position="291"/>
        <end position="317"/>
    </location>
</feature>
<comment type="caution">
    <text evidence="3">The sequence shown here is derived from an EMBL/GenBank/DDBJ whole genome shotgun (WGS) entry which is preliminary data.</text>
</comment>
<feature type="chain" id="PRO_5039632372" evidence="2">
    <location>
        <begin position="29"/>
        <end position="362"/>
    </location>
</feature>
<dbReference type="EMBL" id="JAELVF020000001">
    <property type="protein sequence ID" value="MBU7599830.1"/>
    <property type="molecule type" value="Genomic_DNA"/>
</dbReference>
<sequence length="362" mass="37988">MRTNFSSAGRGAWCVLATALAVSVLPSAAVSAPGVKEQLPFTQRYSTVQHGGFAQAANSAITCRSMVRKGAGPCPAAQRGAGVNGDYEMFYIDVDDDPDTYNSSRAQLKLPSGSRVTHARLYWGGNLRVGEQKPPKDNGRVLLAEQGGSYTEVFADSVIAHRTTKLTDSYQASADVTDLVRRSGSGSYTVAQLNVAMGHSAAGAWGGWTMVAAYENDRSPERRLALWDGYRSVTPKGGDARVTLTGLGIPAGSRGTASVVAYDGDRGVTGDGWQIAAKGKSPMRLNNSANPAADAMNSTISDLGRPVKSREPAHENTLGYDSDRFDVTAAVKHGADSLSFYFTPGADGFHLGVLAVAATTGS</sequence>
<dbReference type="Proteomes" id="UP000694501">
    <property type="component" value="Unassembled WGS sequence"/>
</dbReference>
<evidence type="ECO:0000313" key="4">
    <source>
        <dbReference type="Proteomes" id="UP000694501"/>
    </source>
</evidence>
<dbReference type="AlphaFoldDB" id="A0A949JTG7"/>
<protein>
    <submittedName>
        <fullName evidence="3">DUF3344 domain-containing protein</fullName>
    </submittedName>
</protein>
<name>A0A949JTG7_9ACTN</name>
<keyword evidence="4" id="KW-1185">Reference proteome</keyword>
<reference evidence="3" key="1">
    <citation type="submission" date="2021-06" db="EMBL/GenBank/DDBJ databases">
        <title>Sequencing of actinobacteria type strains.</title>
        <authorList>
            <person name="Nguyen G.-S."/>
            <person name="Wentzel A."/>
        </authorList>
    </citation>
    <scope>NUCLEOTIDE SEQUENCE</scope>
    <source>
        <strain evidence="3">P38-E01</strain>
    </source>
</reference>
<dbReference type="RefSeq" id="WP_211040660.1">
    <property type="nucleotide sequence ID" value="NZ_JAELVF020000001.1"/>
</dbReference>
<proteinExistence type="predicted"/>
<feature type="compositionally biased region" description="Polar residues" evidence="1">
    <location>
        <begin position="291"/>
        <end position="301"/>
    </location>
</feature>
<evidence type="ECO:0000313" key="3">
    <source>
        <dbReference type="EMBL" id="MBU7599830.1"/>
    </source>
</evidence>
<evidence type="ECO:0000256" key="2">
    <source>
        <dbReference type="SAM" id="SignalP"/>
    </source>
</evidence>
<feature type="signal peptide" evidence="2">
    <location>
        <begin position="1"/>
        <end position="28"/>
    </location>
</feature>
<gene>
    <name evidence="3" type="ORF">JGS22_019915</name>
</gene>
<accession>A0A949JTG7</accession>
<evidence type="ECO:0000256" key="1">
    <source>
        <dbReference type="SAM" id="MobiDB-lite"/>
    </source>
</evidence>
<keyword evidence="2" id="KW-0732">Signal</keyword>
<organism evidence="3 4">
    <name type="scientific">Streptomyces tardus</name>
    <dbReference type="NCBI Taxonomy" id="2780544"/>
    <lineage>
        <taxon>Bacteria</taxon>
        <taxon>Bacillati</taxon>
        <taxon>Actinomycetota</taxon>
        <taxon>Actinomycetes</taxon>
        <taxon>Kitasatosporales</taxon>
        <taxon>Streptomycetaceae</taxon>
        <taxon>Streptomyces</taxon>
    </lineage>
</organism>